<proteinExistence type="predicted"/>
<name>A0A927CVC4_9BACL</name>
<dbReference type="AlphaFoldDB" id="A0A927CVC4"/>
<reference evidence="3" key="1">
    <citation type="submission" date="2020-09" db="EMBL/GenBank/DDBJ databases">
        <title>A novel bacterium of genus Paenibacillus, isolated from South China Sea.</title>
        <authorList>
            <person name="Huang H."/>
            <person name="Mo K."/>
            <person name="Hu Y."/>
        </authorList>
    </citation>
    <scope>NUCLEOTIDE SEQUENCE</scope>
    <source>
        <strain evidence="3">IB182493</strain>
    </source>
</reference>
<dbReference type="Proteomes" id="UP000632125">
    <property type="component" value="Unassembled WGS sequence"/>
</dbReference>
<accession>A0A927CVC4</accession>
<evidence type="ECO:0000259" key="2">
    <source>
        <dbReference type="Pfam" id="PF01385"/>
    </source>
</evidence>
<evidence type="ECO:0000313" key="4">
    <source>
        <dbReference type="Proteomes" id="UP000632125"/>
    </source>
</evidence>
<dbReference type="EMBL" id="JACXIY010000050">
    <property type="protein sequence ID" value="MBD2872501.1"/>
    <property type="molecule type" value="Genomic_DNA"/>
</dbReference>
<feature type="domain" description="Probable transposase IS891/IS1136/IS1341" evidence="2">
    <location>
        <begin position="169"/>
        <end position="285"/>
    </location>
</feature>
<dbReference type="Pfam" id="PF01385">
    <property type="entry name" value="OrfB_IS605"/>
    <property type="match status" value="1"/>
</dbReference>
<gene>
    <name evidence="3" type="ORF">IDH41_28370</name>
</gene>
<feature type="compositionally biased region" description="Basic residues" evidence="1">
    <location>
        <begin position="290"/>
        <end position="308"/>
    </location>
</feature>
<dbReference type="InterPro" id="IPR001959">
    <property type="entry name" value="Transposase"/>
</dbReference>
<keyword evidence="4" id="KW-1185">Reference proteome</keyword>
<feature type="region of interest" description="Disordered" evidence="1">
    <location>
        <begin position="289"/>
        <end position="308"/>
    </location>
</feature>
<evidence type="ECO:0000313" key="3">
    <source>
        <dbReference type="EMBL" id="MBD2872501.1"/>
    </source>
</evidence>
<evidence type="ECO:0000256" key="1">
    <source>
        <dbReference type="SAM" id="MobiDB-lite"/>
    </source>
</evidence>
<sequence length="308" mass="35997">MKRLIRVHKTTFSTSKADVDRLLACNRISADVWNDCLEIARAYHQEHGKWINQTQLQKATKRKYSLHSQSIQAVCHKYLWARENAKRAKRQGFDHIRYPYRQKKHFSTKWATQSFTLHENGKIHLSLGLHQGKRQKPIVVFISRMPVGRVKEIELIYDRGLQLAITYDDGVAAEPASGNQIAAVDPGEVHAIAAVTEDGHAVIITGRKLRSIKRLRNKKIKEMYRHMARCKKGSRQWKKYRRALQFVLSRSERQIRDALHKTTRAFVDWCLEHQVKEVAVGDVEGVQRNRSGRKRRMNGRRVRSRRHN</sequence>
<protein>
    <submittedName>
        <fullName evidence="3">Transposase</fullName>
    </submittedName>
</protein>
<comment type="caution">
    <text evidence="3">The sequence shown here is derived from an EMBL/GenBank/DDBJ whole genome shotgun (WGS) entry which is preliminary data.</text>
</comment>
<feature type="non-terminal residue" evidence="3">
    <location>
        <position position="308"/>
    </location>
</feature>
<organism evidence="3 4">
    <name type="scientific">Paenibacillus arenilitoris</name>
    <dbReference type="NCBI Taxonomy" id="2772299"/>
    <lineage>
        <taxon>Bacteria</taxon>
        <taxon>Bacillati</taxon>
        <taxon>Bacillota</taxon>
        <taxon>Bacilli</taxon>
        <taxon>Bacillales</taxon>
        <taxon>Paenibacillaceae</taxon>
        <taxon>Paenibacillus</taxon>
    </lineage>
</organism>